<protein>
    <submittedName>
        <fullName evidence="2">Uncharacterized protein</fullName>
    </submittedName>
</protein>
<sequence length="46" mass="5293">MVLMLRYVSHFVAFLFFSLCVCRCESGSLYDLQLNEDMCHSLSGQV</sequence>
<feature type="signal peptide" evidence="1">
    <location>
        <begin position="1"/>
        <end position="26"/>
    </location>
</feature>
<evidence type="ECO:0000256" key="1">
    <source>
        <dbReference type="SAM" id="SignalP"/>
    </source>
</evidence>
<evidence type="ECO:0000313" key="2">
    <source>
        <dbReference type="EMBL" id="MBX38329.1"/>
    </source>
</evidence>
<accession>A0A2P2N756</accession>
<keyword evidence="1" id="KW-0732">Signal</keyword>
<organism evidence="2">
    <name type="scientific">Rhizophora mucronata</name>
    <name type="common">Asiatic mangrove</name>
    <dbReference type="NCBI Taxonomy" id="61149"/>
    <lineage>
        <taxon>Eukaryota</taxon>
        <taxon>Viridiplantae</taxon>
        <taxon>Streptophyta</taxon>
        <taxon>Embryophyta</taxon>
        <taxon>Tracheophyta</taxon>
        <taxon>Spermatophyta</taxon>
        <taxon>Magnoliopsida</taxon>
        <taxon>eudicotyledons</taxon>
        <taxon>Gunneridae</taxon>
        <taxon>Pentapetalae</taxon>
        <taxon>rosids</taxon>
        <taxon>fabids</taxon>
        <taxon>Malpighiales</taxon>
        <taxon>Rhizophoraceae</taxon>
        <taxon>Rhizophora</taxon>
    </lineage>
</organism>
<dbReference type="EMBL" id="GGEC01057845">
    <property type="protein sequence ID" value="MBX38329.1"/>
    <property type="molecule type" value="Transcribed_RNA"/>
</dbReference>
<feature type="chain" id="PRO_5015199830" evidence="1">
    <location>
        <begin position="27"/>
        <end position="46"/>
    </location>
</feature>
<proteinExistence type="predicted"/>
<dbReference type="AlphaFoldDB" id="A0A2P2N756"/>
<reference evidence="2" key="1">
    <citation type="submission" date="2018-02" db="EMBL/GenBank/DDBJ databases">
        <title>Rhizophora mucronata_Transcriptome.</title>
        <authorList>
            <person name="Meera S.P."/>
            <person name="Sreeshan A."/>
            <person name="Augustine A."/>
        </authorList>
    </citation>
    <scope>NUCLEOTIDE SEQUENCE</scope>
    <source>
        <tissue evidence="2">Leaf</tissue>
    </source>
</reference>
<name>A0A2P2N756_RHIMU</name>